<evidence type="ECO:0000313" key="4">
    <source>
        <dbReference type="Proteomes" id="UP001363151"/>
    </source>
</evidence>
<accession>A0ABR1FIC3</accession>
<feature type="compositionally biased region" description="Low complexity" evidence="1">
    <location>
        <begin position="1"/>
        <end position="29"/>
    </location>
</feature>
<dbReference type="Gene3D" id="1.10.1280.10">
    <property type="entry name" value="Di-copper center containing domain from catechol oxidase"/>
    <property type="match status" value="1"/>
</dbReference>
<gene>
    <name evidence="3" type="ORF">SO694_00073157</name>
</gene>
<feature type="region of interest" description="Disordered" evidence="1">
    <location>
        <begin position="280"/>
        <end position="318"/>
    </location>
</feature>
<name>A0ABR1FIC3_AURAN</name>
<dbReference type="SUPFAM" id="SSF48056">
    <property type="entry name" value="Di-copper centre-containing domain"/>
    <property type="match status" value="1"/>
</dbReference>
<sequence length="904" mass="96578">MACATSPGASAPAPAASRAETASSSRLLGADGGGARSGSVVSGGGGGEWSWGWDRRAARYSATRRPRGHGARPFDAAPAELLGSRVKRRVVAPDGAVEWRPATVAARGDATLDLVDVAGGGVVTAAYPDAALAFVDGFRELADEERVAGRVMEVVAAGRVARARVDRVYVCRDEGPRHDVALAVLRDAEGGGEPARERAVTVAELLRAVGGGDHVRWRDRATPPTWLVDDRTGLCGGEVEEDDEGHWWYDTRAGDTLASVAAALCGGAGVAFTGGAPSMGSLAASTSGTQKTRGGTKSGAGGAVATSAAPSSSPEVRASRVVDAGSTVRSSEIYPFLAASGAALVEPHVETNLTVHGAPDEASADPETWAWTVVQQNDMGESSAVLQLGEYVGRFGSTSIVLVFHSVGSYVATARWLGDVSTHVAAEANLICRYVRRNVRALSESERTRYLDGFQTLLRVNGTAGRRSFGAGYVSAHELTAVHLREAGQRLGDHMHDGVGFLTQHVALTSAFETSLQTIDASLAVPYWDFTEDRSAASTLEDLFDPAKNDVWRADWFGSASGSNHAVAEGRFAYQRVPAASDVASSVQNPFGLLRAPWNVNKSPFVTRAHAFCDATFSLDDWPSCTTHYDLAFSDATASWYGFANAASYAPHGGVHFMVGGYDNCGDVHARLDDVITPLGVGSLELALLQVPKNLWRNMLAEVPESCASDAPQAACHLRCVENAANASFEERAFFSRGMDRDYGSWLDDLNATGWARVLEVLCTTPWSPGEQVEAASPLDVSFWPIHPTLDRLTQYRRLVKPFDGNASDASWLGSTDHSAYCSTPKPDYECHGHHPWDLTVFQTDHYDAGSGRFVRRFATNAEIFEYSNPSDYKLPYVYDSFEWPHCEADGVVFPKPRAQSSSS</sequence>
<keyword evidence="4" id="KW-1185">Reference proteome</keyword>
<reference evidence="3 4" key="1">
    <citation type="submission" date="2024-03" db="EMBL/GenBank/DDBJ databases">
        <title>Aureococcus anophagefferens CCMP1851 and Kratosvirus quantuckense: Draft genome of a second virus-susceptible host strain in the model system.</title>
        <authorList>
            <person name="Chase E."/>
            <person name="Truchon A.R."/>
            <person name="Schepens W."/>
            <person name="Wilhelm S.W."/>
        </authorList>
    </citation>
    <scope>NUCLEOTIDE SEQUENCE [LARGE SCALE GENOMIC DNA]</scope>
    <source>
        <strain evidence="3 4">CCMP1851</strain>
    </source>
</reference>
<dbReference type="Proteomes" id="UP001363151">
    <property type="component" value="Unassembled WGS sequence"/>
</dbReference>
<dbReference type="InterPro" id="IPR002227">
    <property type="entry name" value="Tyrosinase_Cu-bd"/>
</dbReference>
<feature type="compositionally biased region" description="Gly residues" evidence="1">
    <location>
        <begin position="30"/>
        <end position="46"/>
    </location>
</feature>
<comment type="caution">
    <text evidence="3">The sequence shown here is derived from an EMBL/GenBank/DDBJ whole genome shotgun (WGS) entry which is preliminary data.</text>
</comment>
<protein>
    <recommendedName>
        <fullName evidence="2">Tyrosinase copper-binding domain-containing protein</fullName>
    </recommendedName>
</protein>
<feature type="domain" description="Tyrosinase copper-binding" evidence="2">
    <location>
        <begin position="478"/>
        <end position="662"/>
    </location>
</feature>
<feature type="compositionally biased region" description="Low complexity" evidence="1">
    <location>
        <begin position="303"/>
        <end position="314"/>
    </location>
</feature>
<dbReference type="InterPro" id="IPR008922">
    <property type="entry name" value="Di-copper_centre_dom_sf"/>
</dbReference>
<dbReference type="EMBL" id="JBBJCI010000417">
    <property type="protein sequence ID" value="KAK7231322.1"/>
    <property type="molecule type" value="Genomic_DNA"/>
</dbReference>
<evidence type="ECO:0000313" key="3">
    <source>
        <dbReference type="EMBL" id="KAK7231322.1"/>
    </source>
</evidence>
<feature type="region of interest" description="Disordered" evidence="1">
    <location>
        <begin position="1"/>
        <end position="46"/>
    </location>
</feature>
<evidence type="ECO:0000256" key="1">
    <source>
        <dbReference type="SAM" id="MobiDB-lite"/>
    </source>
</evidence>
<evidence type="ECO:0000259" key="2">
    <source>
        <dbReference type="Pfam" id="PF00264"/>
    </source>
</evidence>
<organism evidence="3 4">
    <name type="scientific">Aureococcus anophagefferens</name>
    <name type="common">Harmful bloom alga</name>
    <dbReference type="NCBI Taxonomy" id="44056"/>
    <lineage>
        <taxon>Eukaryota</taxon>
        <taxon>Sar</taxon>
        <taxon>Stramenopiles</taxon>
        <taxon>Ochrophyta</taxon>
        <taxon>Pelagophyceae</taxon>
        <taxon>Pelagomonadales</taxon>
        <taxon>Pelagomonadaceae</taxon>
        <taxon>Aureococcus</taxon>
    </lineage>
</organism>
<feature type="compositionally biased region" description="Polar residues" evidence="1">
    <location>
        <begin position="283"/>
        <end position="293"/>
    </location>
</feature>
<dbReference type="Pfam" id="PF00264">
    <property type="entry name" value="Tyrosinase"/>
    <property type="match status" value="1"/>
</dbReference>
<proteinExistence type="predicted"/>